<feature type="compositionally biased region" description="Low complexity" evidence="1">
    <location>
        <begin position="56"/>
        <end position="70"/>
    </location>
</feature>
<feature type="region of interest" description="Disordered" evidence="1">
    <location>
        <begin position="1"/>
        <end position="127"/>
    </location>
</feature>
<name>A0AAN8X517_HALRR</name>
<evidence type="ECO:0000313" key="3">
    <source>
        <dbReference type="Proteomes" id="UP001381693"/>
    </source>
</evidence>
<dbReference type="AlphaFoldDB" id="A0AAN8X517"/>
<evidence type="ECO:0000313" key="2">
    <source>
        <dbReference type="EMBL" id="KAK7078031.1"/>
    </source>
</evidence>
<comment type="caution">
    <text evidence="2">The sequence shown here is derived from an EMBL/GenBank/DDBJ whole genome shotgun (WGS) entry which is preliminary data.</text>
</comment>
<feature type="compositionally biased region" description="Basic and acidic residues" evidence="1">
    <location>
        <begin position="21"/>
        <end position="48"/>
    </location>
</feature>
<sequence>MDDKEEEDHQDNKEKRTKIWNTEKEKERRSLPATKEIELESRTSEKQSLHLSENKSLLSDSQDQTLSESSKANDNKAEENYLEKKYTRKDSKHFSKKSLLSYSQGQTLSELSKANHNDTEKKDDESRAIHAEEIVERNQNLEIRDGCEGCK</sequence>
<protein>
    <submittedName>
        <fullName evidence="2">Uncharacterized protein</fullName>
    </submittedName>
</protein>
<organism evidence="2 3">
    <name type="scientific">Halocaridina rubra</name>
    <name type="common">Hawaiian red shrimp</name>
    <dbReference type="NCBI Taxonomy" id="373956"/>
    <lineage>
        <taxon>Eukaryota</taxon>
        <taxon>Metazoa</taxon>
        <taxon>Ecdysozoa</taxon>
        <taxon>Arthropoda</taxon>
        <taxon>Crustacea</taxon>
        <taxon>Multicrustacea</taxon>
        <taxon>Malacostraca</taxon>
        <taxon>Eumalacostraca</taxon>
        <taxon>Eucarida</taxon>
        <taxon>Decapoda</taxon>
        <taxon>Pleocyemata</taxon>
        <taxon>Caridea</taxon>
        <taxon>Atyoidea</taxon>
        <taxon>Atyidae</taxon>
        <taxon>Halocaridina</taxon>
    </lineage>
</organism>
<feature type="compositionally biased region" description="Basic and acidic residues" evidence="1">
    <location>
        <begin position="113"/>
        <end position="127"/>
    </location>
</feature>
<feature type="compositionally biased region" description="Polar residues" evidence="1">
    <location>
        <begin position="98"/>
        <end position="112"/>
    </location>
</feature>
<keyword evidence="3" id="KW-1185">Reference proteome</keyword>
<proteinExistence type="predicted"/>
<evidence type="ECO:0000256" key="1">
    <source>
        <dbReference type="SAM" id="MobiDB-lite"/>
    </source>
</evidence>
<gene>
    <name evidence="2" type="ORF">SK128_017280</name>
</gene>
<feature type="compositionally biased region" description="Basic and acidic residues" evidence="1">
    <location>
        <begin position="71"/>
        <end position="93"/>
    </location>
</feature>
<reference evidence="2 3" key="1">
    <citation type="submission" date="2023-11" db="EMBL/GenBank/DDBJ databases">
        <title>Halocaridina rubra genome assembly.</title>
        <authorList>
            <person name="Smith C."/>
        </authorList>
    </citation>
    <scope>NUCLEOTIDE SEQUENCE [LARGE SCALE GENOMIC DNA]</scope>
    <source>
        <strain evidence="2">EP-1</strain>
        <tissue evidence="2">Whole</tissue>
    </source>
</reference>
<dbReference type="EMBL" id="JAXCGZ010008057">
    <property type="protein sequence ID" value="KAK7078031.1"/>
    <property type="molecule type" value="Genomic_DNA"/>
</dbReference>
<accession>A0AAN8X517</accession>
<dbReference type="Proteomes" id="UP001381693">
    <property type="component" value="Unassembled WGS sequence"/>
</dbReference>